<dbReference type="Proteomes" id="UP000231501">
    <property type="component" value="Unassembled WGS sequence"/>
</dbReference>
<evidence type="ECO:0000313" key="2">
    <source>
        <dbReference type="EMBL" id="PIM54667.1"/>
    </source>
</evidence>
<keyword evidence="3" id="KW-1185">Reference proteome</keyword>
<dbReference type="OrthoDB" id="193195at2"/>
<dbReference type="NCBIfam" id="TIGR02532">
    <property type="entry name" value="IV_pilin_GFxxxE"/>
    <property type="match status" value="1"/>
</dbReference>
<reference evidence="2 3" key="1">
    <citation type="submission" date="2017-11" db="EMBL/GenBank/DDBJ databases">
        <title>Draft genome sequence of Mitsuaria sp. HWN-4.</title>
        <authorList>
            <person name="Gundlapally S.R."/>
        </authorList>
    </citation>
    <scope>NUCLEOTIDE SEQUENCE [LARGE SCALE GENOMIC DNA]</scope>
    <source>
        <strain evidence="2 3">HWN-4</strain>
    </source>
</reference>
<gene>
    <name evidence="2" type="ORF">CS062_03345</name>
</gene>
<proteinExistence type="predicted"/>
<keyword evidence="1" id="KW-0812">Transmembrane</keyword>
<evidence type="ECO:0000256" key="1">
    <source>
        <dbReference type="SAM" id="Phobius"/>
    </source>
</evidence>
<sequence length="136" mass="14521">MKTTHLLRPARRRSSVPARGMTLIELMVAMLVMTIGIVGLVALMARASQASAGADENQRAATLAADLANDMWLYNTRNPPTIAAWTQRVAASGLVNAVGAVGDAPTATLGNTSRITIRWKTPAGADRVYYTDVRLN</sequence>
<keyword evidence="1" id="KW-0472">Membrane</keyword>
<evidence type="ECO:0008006" key="4">
    <source>
        <dbReference type="Google" id="ProtNLM"/>
    </source>
</evidence>
<organism evidence="2 3">
    <name type="scientific">Roseateles chitinivorans</name>
    <dbReference type="NCBI Taxonomy" id="2917965"/>
    <lineage>
        <taxon>Bacteria</taxon>
        <taxon>Pseudomonadati</taxon>
        <taxon>Pseudomonadota</taxon>
        <taxon>Betaproteobacteria</taxon>
        <taxon>Burkholderiales</taxon>
        <taxon>Sphaerotilaceae</taxon>
        <taxon>Roseateles</taxon>
    </lineage>
</organism>
<accession>A0A2G9CE29</accession>
<dbReference type="RefSeq" id="WP_099860049.1">
    <property type="nucleotide sequence ID" value="NZ_PEOG01000008.1"/>
</dbReference>
<keyword evidence="1" id="KW-1133">Transmembrane helix</keyword>
<comment type="caution">
    <text evidence="2">The sequence shown here is derived from an EMBL/GenBank/DDBJ whole genome shotgun (WGS) entry which is preliminary data.</text>
</comment>
<protein>
    <recommendedName>
        <fullName evidence="4">Prepilin-type N-terminal cleavage/methylation domain-containing protein</fullName>
    </recommendedName>
</protein>
<dbReference type="InterPro" id="IPR012902">
    <property type="entry name" value="N_methyl_site"/>
</dbReference>
<dbReference type="AlphaFoldDB" id="A0A2G9CE29"/>
<dbReference type="EMBL" id="PEOG01000008">
    <property type="protein sequence ID" value="PIM54667.1"/>
    <property type="molecule type" value="Genomic_DNA"/>
</dbReference>
<dbReference type="Pfam" id="PF07963">
    <property type="entry name" value="N_methyl"/>
    <property type="match status" value="1"/>
</dbReference>
<evidence type="ECO:0000313" key="3">
    <source>
        <dbReference type="Proteomes" id="UP000231501"/>
    </source>
</evidence>
<feature type="transmembrane region" description="Helical" evidence="1">
    <location>
        <begin position="21"/>
        <end position="45"/>
    </location>
</feature>
<name>A0A2G9CE29_9BURK</name>